<evidence type="ECO:0000313" key="2">
    <source>
        <dbReference type="Proteomes" id="UP000287166"/>
    </source>
</evidence>
<dbReference type="STRING" id="139825.A0A401GSS2"/>
<reference evidence="1 2" key="1">
    <citation type="journal article" date="2018" name="Sci. Rep.">
        <title>Genome sequence of the cauliflower mushroom Sparassis crispa (Hanabiratake) and its association with beneficial usage.</title>
        <authorList>
            <person name="Kiyama R."/>
            <person name="Furutani Y."/>
            <person name="Kawaguchi K."/>
            <person name="Nakanishi T."/>
        </authorList>
    </citation>
    <scope>NUCLEOTIDE SEQUENCE [LARGE SCALE GENOMIC DNA]</scope>
</reference>
<evidence type="ECO:0000313" key="1">
    <source>
        <dbReference type="EMBL" id="GBE85291.1"/>
    </source>
</evidence>
<protein>
    <submittedName>
        <fullName evidence="1">Uncharacterized protein</fullName>
    </submittedName>
</protein>
<dbReference type="GeneID" id="38782208"/>
<keyword evidence="2" id="KW-1185">Reference proteome</keyword>
<dbReference type="Proteomes" id="UP000287166">
    <property type="component" value="Unassembled WGS sequence"/>
</dbReference>
<name>A0A401GSS2_9APHY</name>
<dbReference type="InParanoid" id="A0A401GSS2"/>
<gene>
    <name evidence="1" type="ORF">SCP_0704780</name>
</gene>
<dbReference type="OrthoDB" id="3254696at2759"/>
<dbReference type="EMBL" id="BFAD01000007">
    <property type="protein sequence ID" value="GBE85291.1"/>
    <property type="molecule type" value="Genomic_DNA"/>
</dbReference>
<sequence>MANTSPKYINYPRLCAFAASLASTHMRNSVRNYLSAVRAWHIIHDVPWKGHHRLTYILNGVECMQPDGRPPQPPVTRDMLELLHIDLDDHIPENACILAAADTAFWTQSRLGELFAKNRSTFDPHRVPAHSHLSPPSTLNGSRTLFYPYTKTKKYAGDKSSVTRQLGKSNPIESLHIHLARNHAANDSPLFSFFTRTGDLVCLMKRHFLTV</sequence>
<organism evidence="1 2">
    <name type="scientific">Sparassis crispa</name>
    <dbReference type="NCBI Taxonomy" id="139825"/>
    <lineage>
        <taxon>Eukaryota</taxon>
        <taxon>Fungi</taxon>
        <taxon>Dikarya</taxon>
        <taxon>Basidiomycota</taxon>
        <taxon>Agaricomycotina</taxon>
        <taxon>Agaricomycetes</taxon>
        <taxon>Polyporales</taxon>
        <taxon>Sparassidaceae</taxon>
        <taxon>Sparassis</taxon>
    </lineage>
</organism>
<dbReference type="RefSeq" id="XP_027616204.1">
    <property type="nucleotide sequence ID" value="XM_027760403.1"/>
</dbReference>
<dbReference type="AlphaFoldDB" id="A0A401GSS2"/>
<accession>A0A401GSS2</accession>
<comment type="caution">
    <text evidence="1">The sequence shown here is derived from an EMBL/GenBank/DDBJ whole genome shotgun (WGS) entry which is preliminary data.</text>
</comment>
<proteinExistence type="predicted"/>